<dbReference type="Gene3D" id="1.10.150.200">
    <property type="entry name" value="Maltooligosyl trehalose synthase, domain 3"/>
    <property type="match status" value="1"/>
</dbReference>
<dbReference type="RefSeq" id="WP_390228740.1">
    <property type="nucleotide sequence ID" value="NZ_JBHSCN010000005.1"/>
</dbReference>
<dbReference type="InterPro" id="IPR013797">
    <property type="entry name" value="Maltooligo_trehalose_synth_4"/>
</dbReference>
<dbReference type="Gene3D" id="3.20.20.80">
    <property type="entry name" value="Glycosidases"/>
    <property type="match status" value="1"/>
</dbReference>
<proteinExistence type="predicted"/>
<dbReference type="CDD" id="cd11336">
    <property type="entry name" value="AmyAc_MTSase"/>
    <property type="match status" value="1"/>
</dbReference>
<evidence type="ECO:0000313" key="3">
    <source>
        <dbReference type="Proteomes" id="UP001595900"/>
    </source>
</evidence>
<feature type="domain" description="Glycosyl hydrolase family 13 catalytic" evidence="1">
    <location>
        <begin position="10"/>
        <end position="648"/>
    </location>
</feature>
<dbReference type="InterPro" id="IPR012767">
    <property type="entry name" value="Trehalose_TreY"/>
</dbReference>
<dbReference type="PANTHER" id="PTHR10357">
    <property type="entry name" value="ALPHA-AMYLASE FAMILY MEMBER"/>
    <property type="match status" value="1"/>
</dbReference>
<dbReference type="Gene3D" id="3.30.1590.10">
    <property type="entry name" value="Maltooligosyl trehalose synthase, domain 2"/>
    <property type="match status" value="1"/>
</dbReference>
<name>A0ABV8Q5P5_9MICO</name>
<organism evidence="2 3">
    <name type="scientific">Gryllotalpicola reticulitermitis</name>
    <dbReference type="NCBI Taxonomy" id="1184153"/>
    <lineage>
        <taxon>Bacteria</taxon>
        <taxon>Bacillati</taxon>
        <taxon>Actinomycetota</taxon>
        <taxon>Actinomycetes</taxon>
        <taxon>Micrococcales</taxon>
        <taxon>Microbacteriaceae</taxon>
        <taxon>Gryllotalpicola</taxon>
    </lineage>
</organism>
<dbReference type="Pfam" id="PF00128">
    <property type="entry name" value="Alpha-amylase"/>
    <property type="match status" value="1"/>
</dbReference>
<reference evidence="3" key="1">
    <citation type="journal article" date="2019" name="Int. J. Syst. Evol. Microbiol.">
        <title>The Global Catalogue of Microorganisms (GCM) 10K type strain sequencing project: providing services to taxonomists for standard genome sequencing and annotation.</title>
        <authorList>
            <consortium name="The Broad Institute Genomics Platform"/>
            <consortium name="The Broad Institute Genome Sequencing Center for Infectious Disease"/>
            <person name="Wu L."/>
            <person name="Ma J."/>
        </authorList>
    </citation>
    <scope>NUCLEOTIDE SEQUENCE [LARGE SCALE GENOMIC DNA]</scope>
    <source>
        <strain evidence="3">CGMCC 1.10363</strain>
    </source>
</reference>
<comment type="caution">
    <text evidence="2">The sequence shown here is derived from an EMBL/GenBank/DDBJ whole genome shotgun (WGS) entry which is preliminary data.</text>
</comment>
<accession>A0ABV8Q5P5</accession>
<protein>
    <submittedName>
        <fullName evidence="2">Malto-oligosyltrehalose synthase</fullName>
        <ecNumber evidence="2">5.4.99.15</ecNumber>
    </submittedName>
</protein>
<dbReference type="Gene3D" id="1.10.10.470">
    <property type="entry name" value="Maltooligosyl trehalose synthase, domain 4"/>
    <property type="match status" value="1"/>
</dbReference>
<dbReference type="Proteomes" id="UP001595900">
    <property type="component" value="Unassembled WGS sequence"/>
</dbReference>
<dbReference type="InterPro" id="IPR006047">
    <property type="entry name" value="GH13_cat_dom"/>
</dbReference>
<dbReference type="InterPro" id="IPR017853">
    <property type="entry name" value="GH"/>
</dbReference>
<dbReference type="EC" id="5.4.99.15" evidence="2"/>
<gene>
    <name evidence="2" type="primary">treY</name>
    <name evidence="2" type="ORF">ACFOYW_09770</name>
</gene>
<evidence type="ECO:0000259" key="1">
    <source>
        <dbReference type="SMART" id="SM00642"/>
    </source>
</evidence>
<keyword evidence="3" id="KW-1185">Reference proteome</keyword>
<evidence type="ECO:0000313" key="2">
    <source>
        <dbReference type="EMBL" id="MFC4243660.1"/>
    </source>
</evidence>
<dbReference type="SMART" id="SM00642">
    <property type="entry name" value="Aamy"/>
    <property type="match status" value="1"/>
</dbReference>
<dbReference type="EMBL" id="JBHSCN010000005">
    <property type="protein sequence ID" value="MFC4243660.1"/>
    <property type="molecule type" value="Genomic_DNA"/>
</dbReference>
<dbReference type="SUPFAM" id="SSF51445">
    <property type="entry name" value="(Trans)glycosidases"/>
    <property type="match status" value="1"/>
</dbReference>
<dbReference type="GO" id="GO:0047470">
    <property type="term" value="F:(1,4)-alpha-D-glucan 1-alpha-D-glucosylmutase activity"/>
    <property type="evidence" value="ECO:0007669"/>
    <property type="project" value="UniProtKB-EC"/>
</dbReference>
<sequence length="759" mass="83043">MAPASSYRLQISADFTLTEAARTVPYLHALGVDWIYLSPLLEAAAGSTHGYDVVDATRTDASRGGPAALRALADQAHEAGMGVLVDIVPNHMGVADARANAWWWDVLARGRASEFVDFFDIDWDAGDGRVYLPVLGTAPDELEQLRVDGDELVYYEHRFPIAAGTGDGTPREILGRQHYRLVPWPEGTHKLNYRRFFTVNELAGLRVEDPRVFDASHREILRWHAEGLIDGLRVDHPDGLRDPGAYFARLSAATGGAPIWVEKIIEGDERMPAQWPVEGTTGYDALGDIDRVFVDPAGEAELTRVMDEAEGARLDWAELAASQKRAMAEGALHPEIARIAREAGATAGDDTEDALVELAVALLVYRTYLPFGRQYLDEAAAQASAARPDLTEAIARVVRVLADPAHPAALRFQQTSGMVMAKGVEDTAFYRYPRLTSLNEVGGDPGRFAVPLADFHARQEVRLRELPRSMTTLTTHDTKRSEDTRARIAALAEIPGEWATTFAQLRALVATSDAALDELVWQAIVGAWPASAERLVEYALKAARESGRMTSWTEPDEEFERALTTLARSAVDCTELHDIVEAFTARIAPAGRSNGLGMKLLQLLAPGMPDVYQGTERLDHSLVDPDNRRPVDFGEASDLLARIDGGWRPPVDETGAAKLLVVSRTLRLRRDRPELLRGYESIEALGPQAAHLVAFDRGRVAAFATRLPLGLEATGGWDEETAVELGAGAVDELTGRRFAGRTLLRELFASYPVALMVAE</sequence>
<keyword evidence="2" id="KW-0413">Isomerase</keyword>
<dbReference type="NCBIfam" id="TIGR02401">
    <property type="entry name" value="trehalose_TreY"/>
    <property type="match status" value="1"/>
</dbReference>
<dbReference type="PANTHER" id="PTHR10357:SF216">
    <property type="entry name" value="MALTOOLIGOSYL TREHALOSE SYNTHASE-RELATED"/>
    <property type="match status" value="1"/>
</dbReference>